<reference evidence="2 3" key="1">
    <citation type="journal article" date="2010" name="Nature">
        <title>Genome sequencing and analysis of the model grass Brachypodium distachyon.</title>
        <authorList>
            <consortium name="International Brachypodium Initiative"/>
        </authorList>
    </citation>
    <scope>NUCLEOTIDE SEQUENCE [LARGE SCALE GENOMIC DNA]</scope>
    <source>
        <strain evidence="2 3">Bd21</strain>
    </source>
</reference>
<dbReference type="Pfam" id="PF00646">
    <property type="entry name" value="F-box"/>
    <property type="match status" value="1"/>
</dbReference>
<reference evidence="3" key="3">
    <citation type="submission" date="2018-08" db="UniProtKB">
        <authorList>
            <consortium name="EnsemblPlants"/>
        </authorList>
    </citation>
    <scope>IDENTIFICATION</scope>
    <source>
        <strain evidence="3">cv. Bd21</strain>
    </source>
</reference>
<dbReference type="Gramene" id="KQJ85885">
    <property type="protein sequence ID" value="KQJ85885"/>
    <property type="gene ID" value="BRADI_4g02256v3"/>
</dbReference>
<evidence type="ECO:0000313" key="4">
    <source>
        <dbReference type="Proteomes" id="UP000008810"/>
    </source>
</evidence>
<feature type="domain" description="F-box" evidence="1">
    <location>
        <begin position="38"/>
        <end position="74"/>
    </location>
</feature>
<dbReference type="Pfam" id="PF24758">
    <property type="entry name" value="LRR_At5g56370"/>
    <property type="match status" value="1"/>
</dbReference>
<gene>
    <name evidence="2" type="ORF">BRADI_4g02256v3</name>
</gene>
<organism evidence="2">
    <name type="scientific">Brachypodium distachyon</name>
    <name type="common">Purple false brome</name>
    <name type="synonym">Trachynia distachya</name>
    <dbReference type="NCBI Taxonomy" id="15368"/>
    <lineage>
        <taxon>Eukaryota</taxon>
        <taxon>Viridiplantae</taxon>
        <taxon>Streptophyta</taxon>
        <taxon>Embryophyta</taxon>
        <taxon>Tracheophyta</taxon>
        <taxon>Spermatophyta</taxon>
        <taxon>Magnoliopsida</taxon>
        <taxon>Liliopsida</taxon>
        <taxon>Poales</taxon>
        <taxon>Poaceae</taxon>
        <taxon>BOP clade</taxon>
        <taxon>Pooideae</taxon>
        <taxon>Stipodae</taxon>
        <taxon>Brachypodieae</taxon>
        <taxon>Brachypodium</taxon>
    </lineage>
</organism>
<proteinExistence type="predicted"/>
<dbReference type="PANTHER" id="PTHR32141">
    <property type="match status" value="1"/>
</dbReference>
<dbReference type="InterPro" id="IPR055302">
    <property type="entry name" value="F-box_dom-containing"/>
</dbReference>
<dbReference type="PANTHER" id="PTHR32141:SF50">
    <property type="entry name" value="OS01G0706266 PROTEIN"/>
    <property type="match status" value="1"/>
</dbReference>
<keyword evidence="4" id="KW-1185">Reference proteome</keyword>
<dbReference type="InterPro" id="IPR036047">
    <property type="entry name" value="F-box-like_dom_sf"/>
</dbReference>
<dbReference type="SUPFAM" id="SSF81383">
    <property type="entry name" value="F-box domain"/>
    <property type="match status" value="1"/>
</dbReference>
<dbReference type="EMBL" id="CM000883">
    <property type="protein sequence ID" value="KQJ85885.1"/>
    <property type="molecule type" value="Genomic_DNA"/>
</dbReference>
<dbReference type="InterPro" id="IPR053781">
    <property type="entry name" value="F-box_AtFBL13-like"/>
</dbReference>
<dbReference type="CDD" id="cd22160">
    <property type="entry name" value="F-box_AtFBL13-like"/>
    <property type="match status" value="1"/>
</dbReference>
<dbReference type="InterPro" id="IPR001810">
    <property type="entry name" value="F-box_dom"/>
</dbReference>
<protein>
    <recommendedName>
        <fullName evidence="1">F-box domain-containing protein</fullName>
    </recommendedName>
</protein>
<dbReference type="ExpressionAtlas" id="A0A0Q3L0Q5">
    <property type="expression patterns" value="baseline"/>
</dbReference>
<reference evidence="2" key="2">
    <citation type="submission" date="2017-06" db="EMBL/GenBank/DDBJ databases">
        <title>WGS assembly of Brachypodium distachyon.</title>
        <authorList>
            <consortium name="The International Brachypodium Initiative"/>
            <person name="Lucas S."/>
            <person name="Harmon-Smith M."/>
            <person name="Lail K."/>
            <person name="Tice H."/>
            <person name="Grimwood J."/>
            <person name="Bruce D."/>
            <person name="Barry K."/>
            <person name="Shu S."/>
            <person name="Lindquist E."/>
            <person name="Wang M."/>
            <person name="Pitluck S."/>
            <person name="Vogel J.P."/>
            <person name="Garvin D.F."/>
            <person name="Mockler T.C."/>
            <person name="Schmutz J."/>
            <person name="Rokhsar D."/>
            <person name="Bevan M.W."/>
        </authorList>
    </citation>
    <scope>NUCLEOTIDE SEQUENCE</scope>
    <source>
        <strain evidence="2">Bd21</strain>
    </source>
</reference>
<dbReference type="OrthoDB" id="624443at2759"/>
<name>A0A0Q3L0Q5_BRADI</name>
<dbReference type="InterPro" id="IPR006566">
    <property type="entry name" value="FBD"/>
</dbReference>
<dbReference type="Pfam" id="PF08387">
    <property type="entry name" value="FBD"/>
    <property type="match status" value="1"/>
</dbReference>
<dbReference type="AlphaFoldDB" id="A0A0Q3L0Q5"/>
<dbReference type="InterPro" id="IPR055411">
    <property type="entry name" value="LRR_FXL15/At3g58940/PEG3-like"/>
</dbReference>
<sequence length="462" mass="50191">MEMDAFMSLIYANLPEPPVSTAARLTALRGGAAPSDCVDRLSSLPDDLLRGIVSRLPAKDAARTATLASRWRGVWLSTPLVLVDTDLSSVAVPASSRPDAVADAVSRALAAHPGPFRCAHLVSTRMAAPQLKRWLRLLAAKGVQDLVLVNRPSLFDQMVPLPKTLFAISTLTRLYIGVWKFPDVAAGLSGTGASFPHLRELGICSVAMEDGDIEVVVARSPVLVILNIHGSMSGTRLRLVSHSLRCLQIYVAAMASIDVVDAPRLERFIMSESLNPAVGSCTRAGIKPSASMMLTSVKTLSLKVRFGVLDDVKMLASFLRCFPNVEALHIMSVKCDRSTGKLNLVRFWGKAGPIVSVMLRIKVMTFREYRAEQDELAFLQYIFQSTRVLKFTSVSLANSIFTSLSVKEMSSTLDCDKKWVSKFSFLICGSNGPEGGSPWPFQRGADFSNDDPFAPVKLITSG</sequence>
<dbReference type="InParanoid" id="A0A0Q3L0Q5"/>
<evidence type="ECO:0000259" key="1">
    <source>
        <dbReference type="PROSITE" id="PS50181"/>
    </source>
</evidence>
<dbReference type="InterPro" id="IPR032675">
    <property type="entry name" value="LRR_dom_sf"/>
</dbReference>
<dbReference type="Gene3D" id="3.80.10.10">
    <property type="entry name" value="Ribonuclease Inhibitor"/>
    <property type="match status" value="1"/>
</dbReference>
<dbReference type="Proteomes" id="UP000008810">
    <property type="component" value="Chromosome 4"/>
</dbReference>
<dbReference type="PROSITE" id="PS50181">
    <property type="entry name" value="FBOX"/>
    <property type="match status" value="1"/>
</dbReference>
<dbReference type="EnsemblPlants" id="KQJ85885">
    <property type="protein sequence ID" value="KQJ85885"/>
    <property type="gene ID" value="BRADI_4g02256v3"/>
</dbReference>
<evidence type="ECO:0000313" key="3">
    <source>
        <dbReference type="EnsemblPlants" id="KQJ85885"/>
    </source>
</evidence>
<accession>A0A0Q3L0Q5</accession>
<evidence type="ECO:0000313" key="2">
    <source>
        <dbReference type="EMBL" id="KQJ85885.1"/>
    </source>
</evidence>